<sequence>MATTSFDKSFVIQDRESSKRFMKAVAQPRLVDVEDKDLKAESKKGLQLLARRFNLSQKS</sequence>
<dbReference type="EMBL" id="QNRF01000004">
    <property type="protein sequence ID" value="RBO83421.1"/>
    <property type="molecule type" value="Genomic_DNA"/>
</dbReference>
<accession>A0A366D050</accession>
<name>A0A366D050_9GAMM</name>
<evidence type="ECO:0000313" key="2">
    <source>
        <dbReference type="Proteomes" id="UP000252086"/>
    </source>
</evidence>
<dbReference type="AlphaFoldDB" id="A0A366D050"/>
<evidence type="ECO:0000313" key="1">
    <source>
        <dbReference type="EMBL" id="RBO83421.1"/>
    </source>
</evidence>
<reference evidence="1 2" key="1">
    <citation type="submission" date="2018-06" db="EMBL/GenBank/DDBJ databases">
        <title>Genomic Encyclopedia of Type Strains, Phase III (KMG-III): the genomes of soil and plant-associated and newly described type strains.</title>
        <authorList>
            <person name="Whitman W."/>
        </authorList>
    </citation>
    <scope>NUCLEOTIDE SEQUENCE [LARGE SCALE GENOMIC DNA]</scope>
    <source>
        <strain evidence="1 2">CECT 7732</strain>
    </source>
</reference>
<dbReference type="RefSeq" id="WP_113874373.1">
    <property type="nucleotide sequence ID" value="NZ_QNRF01000004.1"/>
</dbReference>
<gene>
    <name evidence="1" type="ORF">DFP76_104240</name>
</gene>
<comment type="caution">
    <text evidence="1">The sequence shown here is derived from an EMBL/GenBank/DDBJ whole genome shotgun (WGS) entry which is preliminary data.</text>
</comment>
<keyword evidence="2" id="KW-1185">Reference proteome</keyword>
<dbReference type="OrthoDB" id="6121397at2"/>
<protein>
    <submittedName>
        <fullName evidence="1">Uncharacterized protein</fullName>
    </submittedName>
</protein>
<proteinExistence type="predicted"/>
<organism evidence="1 2">
    <name type="scientific">Marinomonas aquiplantarum</name>
    <dbReference type="NCBI Taxonomy" id="491951"/>
    <lineage>
        <taxon>Bacteria</taxon>
        <taxon>Pseudomonadati</taxon>
        <taxon>Pseudomonadota</taxon>
        <taxon>Gammaproteobacteria</taxon>
        <taxon>Oceanospirillales</taxon>
        <taxon>Oceanospirillaceae</taxon>
        <taxon>Marinomonas</taxon>
    </lineage>
</organism>
<dbReference type="Proteomes" id="UP000252086">
    <property type="component" value="Unassembled WGS sequence"/>
</dbReference>